<dbReference type="Proteomes" id="UP000566819">
    <property type="component" value="Unassembled WGS sequence"/>
</dbReference>
<dbReference type="AlphaFoldDB" id="A0A8H4W9K4"/>
<sequence>MVFSDMALPKYQRLDDSKEEFPRSSTCRHKWIVRLCVLLSCACVGLVVTLATVWFRHPEHIIEQQTHGSIATDKVIAMDCGNSVAEAKAKGCVFEPMEYGWTPKQCFYQELSDMYDPMGDRPWFYGPDWKEQVPTERLRQGEEPELFTPDYHAEHCLYSWRKLAWALEHRMPYIESKSADLAHSTHCGKGIIRQLFHPKGSSYTTAKLRFYSCVALNWS</sequence>
<keyword evidence="1" id="KW-1133">Transmembrane helix</keyword>
<reference evidence="2 3" key="1">
    <citation type="submission" date="2020-03" db="EMBL/GenBank/DDBJ databases">
        <title>Draft Genome Sequence of Cudoniella acicularis.</title>
        <authorList>
            <person name="Buettner E."/>
            <person name="Kellner H."/>
        </authorList>
    </citation>
    <scope>NUCLEOTIDE SEQUENCE [LARGE SCALE GENOMIC DNA]</scope>
    <source>
        <strain evidence="2 3">DSM 108380</strain>
    </source>
</reference>
<dbReference type="EMBL" id="JAAMPI010000053">
    <property type="protein sequence ID" value="KAF4636690.1"/>
    <property type="molecule type" value="Genomic_DNA"/>
</dbReference>
<comment type="caution">
    <text evidence="2">The sequence shown here is derived from an EMBL/GenBank/DDBJ whole genome shotgun (WGS) entry which is preliminary data.</text>
</comment>
<gene>
    <name evidence="2" type="ORF">G7Y89_g1377</name>
</gene>
<keyword evidence="1" id="KW-0472">Membrane</keyword>
<dbReference type="InterPro" id="IPR053008">
    <property type="entry name" value="Phomopsin_biosynth_assoc"/>
</dbReference>
<evidence type="ECO:0000313" key="3">
    <source>
        <dbReference type="Proteomes" id="UP000566819"/>
    </source>
</evidence>
<evidence type="ECO:0000256" key="1">
    <source>
        <dbReference type="SAM" id="Phobius"/>
    </source>
</evidence>
<protein>
    <submittedName>
        <fullName evidence="2">Uncharacterized protein</fullName>
    </submittedName>
</protein>
<evidence type="ECO:0000313" key="2">
    <source>
        <dbReference type="EMBL" id="KAF4636690.1"/>
    </source>
</evidence>
<dbReference type="OrthoDB" id="3501153at2759"/>
<proteinExistence type="predicted"/>
<name>A0A8H4W9K4_9HELO</name>
<dbReference type="PANTHER" id="PTHR35896">
    <property type="entry name" value="IG-LIKE DOMAIN-CONTAINING PROTEIN"/>
    <property type="match status" value="1"/>
</dbReference>
<dbReference type="PANTHER" id="PTHR35896:SF3">
    <property type="entry name" value="MAJOR FACILITATOR SUPERFAMILY TRANSPORTER"/>
    <property type="match status" value="1"/>
</dbReference>
<keyword evidence="1" id="KW-0812">Transmembrane</keyword>
<feature type="transmembrane region" description="Helical" evidence="1">
    <location>
        <begin position="31"/>
        <end position="55"/>
    </location>
</feature>
<keyword evidence="3" id="KW-1185">Reference proteome</keyword>
<accession>A0A8H4W9K4</accession>
<organism evidence="2 3">
    <name type="scientific">Cudoniella acicularis</name>
    <dbReference type="NCBI Taxonomy" id="354080"/>
    <lineage>
        <taxon>Eukaryota</taxon>
        <taxon>Fungi</taxon>
        <taxon>Dikarya</taxon>
        <taxon>Ascomycota</taxon>
        <taxon>Pezizomycotina</taxon>
        <taxon>Leotiomycetes</taxon>
        <taxon>Helotiales</taxon>
        <taxon>Tricladiaceae</taxon>
        <taxon>Cudoniella</taxon>
    </lineage>
</organism>